<name>A0A409XAW3_PSICY</name>
<sequence length="117" mass="12702">MSNNSNFTVRNSTTQRLVLRDHRANQGIWQGTPPAAINVGAVTPTMSITSNNNGPTSGYVIYEADSGPQPRHSVEFSVVCSPTEAAGRVRTFNSATWRHTVIYGTHNPLNVAFTLTN</sequence>
<keyword evidence="2" id="KW-1185">Reference proteome</keyword>
<comment type="caution">
    <text evidence="1">The sequence shown here is derived from an EMBL/GenBank/DDBJ whole genome shotgun (WGS) entry which is preliminary data.</text>
</comment>
<evidence type="ECO:0000313" key="2">
    <source>
        <dbReference type="Proteomes" id="UP000283269"/>
    </source>
</evidence>
<dbReference type="Gene3D" id="2.60.270.50">
    <property type="match status" value="1"/>
</dbReference>
<organism evidence="1 2">
    <name type="scientific">Psilocybe cyanescens</name>
    <dbReference type="NCBI Taxonomy" id="93625"/>
    <lineage>
        <taxon>Eukaryota</taxon>
        <taxon>Fungi</taxon>
        <taxon>Dikarya</taxon>
        <taxon>Basidiomycota</taxon>
        <taxon>Agaricomycotina</taxon>
        <taxon>Agaricomycetes</taxon>
        <taxon>Agaricomycetidae</taxon>
        <taxon>Agaricales</taxon>
        <taxon>Agaricineae</taxon>
        <taxon>Strophariaceae</taxon>
        <taxon>Psilocybe</taxon>
    </lineage>
</organism>
<evidence type="ECO:0000313" key="1">
    <source>
        <dbReference type="EMBL" id="PPQ87854.1"/>
    </source>
</evidence>
<gene>
    <name evidence="1" type="ORF">CVT25_009506</name>
</gene>
<protein>
    <submittedName>
        <fullName evidence="1">Uncharacterized protein</fullName>
    </submittedName>
</protein>
<proteinExistence type="predicted"/>
<accession>A0A409XAW3</accession>
<dbReference type="EMBL" id="NHYD01002198">
    <property type="protein sequence ID" value="PPQ87854.1"/>
    <property type="molecule type" value="Genomic_DNA"/>
</dbReference>
<dbReference type="AlphaFoldDB" id="A0A409XAW3"/>
<dbReference type="Proteomes" id="UP000283269">
    <property type="component" value="Unassembled WGS sequence"/>
</dbReference>
<dbReference type="InParanoid" id="A0A409XAW3"/>
<reference evidence="1 2" key="1">
    <citation type="journal article" date="2018" name="Evol. Lett.">
        <title>Horizontal gene cluster transfer increased hallucinogenic mushroom diversity.</title>
        <authorList>
            <person name="Reynolds H.T."/>
            <person name="Vijayakumar V."/>
            <person name="Gluck-Thaler E."/>
            <person name="Korotkin H.B."/>
            <person name="Matheny P.B."/>
            <person name="Slot J.C."/>
        </authorList>
    </citation>
    <scope>NUCLEOTIDE SEQUENCE [LARGE SCALE GENOMIC DNA]</scope>
    <source>
        <strain evidence="1 2">2631</strain>
    </source>
</reference>